<organism evidence="2 3">
    <name type="scientific">Pseudogracilibacillus auburnensis</name>
    <dbReference type="NCBI Taxonomy" id="1494959"/>
    <lineage>
        <taxon>Bacteria</taxon>
        <taxon>Bacillati</taxon>
        <taxon>Bacillota</taxon>
        <taxon>Bacilli</taxon>
        <taxon>Bacillales</taxon>
        <taxon>Bacillaceae</taxon>
        <taxon>Pseudogracilibacillus</taxon>
    </lineage>
</organism>
<dbReference type="EMBL" id="QJJQ01000008">
    <property type="protein sequence ID" value="PXW86373.1"/>
    <property type="molecule type" value="Genomic_DNA"/>
</dbReference>
<dbReference type="Proteomes" id="UP000247978">
    <property type="component" value="Unassembled WGS sequence"/>
</dbReference>
<protein>
    <submittedName>
        <fullName evidence="2">Uncharacterized protein</fullName>
    </submittedName>
</protein>
<comment type="caution">
    <text evidence="2">The sequence shown here is derived from an EMBL/GenBank/DDBJ whole genome shotgun (WGS) entry which is preliminary data.</text>
</comment>
<feature type="region of interest" description="Disordered" evidence="1">
    <location>
        <begin position="9"/>
        <end position="35"/>
    </location>
</feature>
<evidence type="ECO:0000256" key="1">
    <source>
        <dbReference type="SAM" id="MobiDB-lite"/>
    </source>
</evidence>
<evidence type="ECO:0000313" key="3">
    <source>
        <dbReference type="Proteomes" id="UP000247978"/>
    </source>
</evidence>
<sequence length="108" mass="11911">MLFHLYVHDTPNTHPGIESGSKLTEKKRPGQKCFHQRKTRTMVAAYNPLWKYTSLSPQGIRATSVQPALSLVFTVSPLPRAAGEPPRADALWGLTDAFPEGTEKVSHG</sequence>
<name>A0A2V3VWK5_9BACI</name>
<reference evidence="2 3" key="1">
    <citation type="submission" date="2018-05" db="EMBL/GenBank/DDBJ databases">
        <title>Genomic Encyclopedia of Type Strains, Phase IV (KMG-IV): sequencing the most valuable type-strain genomes for metagenomic binning, comparative biology and taxonomic classification.</title>
        <authorList>
            <person name="Goeker M."/>
        </authorList>
    </citation>
    <scope>NUCLEOTIDE SEQUENCE [LARGE SCALE GENOMIC DNA]</scope>
    <source>
        <strain evidence="2 3">DSM 28556</strain>
    </source>
</reference>
<dbReference type="AlphaFoldDB" id="A0A2V3VWK5"/>
<gene>
    <name evidence="2" type="ORF">DFR56_108192</name>
</gene>
<proteinExistence type="predicted"/>
<evidence type="ECO:0000313" key="2">
    <source>
        <dbReference type="EMBL" id="PXW86373.1"/>
    </source>
</evidence>
<accession>A0A2V3VWK5</accession>
<keyword evidence="3" id="KW-1185">Reference proteome</keyword>